<evidence type="ECO:0000256" key="5">
    <source>
        <dbReference type="ARBA" id="ARBA00022777"/>
    </source>
</evidence>
<evidence type="ECO:0000256" key="6">
    <source>
        <dbReference type="ARBA" id="ARBA00022840"/>
    </source>
</evidence>
<dbReference type="SUPFAM" id="SSF53613">
    <property type="entry name" value="Ribokinase-like"/>
    <property type="match status" value="1"/>
</dbReference>
<dbReference type="UniPathway" id="UPA00060">
    <property type="reaction ID" value="UER00138"/>
</dbReference>
<dbReference type="EMBL" id="PYLY01000058">
    <property type="protein sequence ID" value="PST97838.1"/>
    <property type="molecule type" value="Genomic_DNA"/>
</dbReference>
<keyword evidence="4" id="KW-0547">Nucleotide-binding</keyword>
<dbReference type="GO" id="GO:0008902">
    <property type="term" value="F:hydroxymethylpyrimidine kinase activity"/>
    <property type="evidence" value="ECO:0007669"/>
    <property type="project" value="UniProtKB-EC"/>
</dbReference>
<gene>
    <name evidence="8" type="primary">thiD</name>
    <name evidence="8" type="ORF">C0W81_18830</name>
</gene>
<comment type="caution">
    <text evidence="8">The sequence shown here is derived from an EMBL/GenBank/DDBJ whole genome shotgun (WGS) entry which is preliminary data.</text>
</comment>
<dbReference type="GO" id="GO:0005524">
    <property type="term" value="F:ATP binding"/>
    <property type="evidence" value="ECO:0007669"/>
    <property type="project" value="UniProtKB-KW"/>
</dbReference>
<dbReference type="InterPro" id="IPR029056">
    <property type="entry name" value="Ribokinase-like"/>
</dbReference>
<protein>
    <recommendedName>
        <fullName evidence="2">hydroxymethylpyrimidine kinase</fullName>
        <ecNumber evidence="2">2.7.1.49</ecNumber>
    </recommendedName>
</protein>
<name>A0A2T3HT03_9GAMM</name>
<dbReference type="AlphaFoldDB" id="A0A2T3HT03"/>
<evidence type="ECO:0000256" key="4">
    <source>
        <dbReference type="ARBA" id="ARBA00022741"/>
    </source>
</evidence>
<evidence type="ECO:0000256" key="2">
    <source>
        <dbReference type="ARBA" id="ARBA00012135"/>
    </source>
</evidence>
<dbReference type="Pfam" id="PF08543">
    <property type="entry name" value="Phos_pyr_kin"/>
    <property type="match status" value="1"/>
</dbReference>
<keyword evidence="5 8" id="KW-0418">Kinase</keyword>
<dbReference type="GO" id="GO:0005829">
    <property type="term" value="C:cytosol"/>
    <property type="evidence" value="ECO:0007669"/>
    <property type="project" value="TreeGrafter"/>
</dbReference>
<dbReference type="PANTHER" id="PTHR20858">
    <property type="entry name" value="PHOSPHOMETHYLPYRIMIDINE KINASE"/>
    <property type="match status" value="1"/>
</dbReference>
<evidence type="ECO:0000256" key="1">
    <source>
        <dbReference type="ARBA" id="ARBA00004948"/>
    </source>
</evidence>
<dbReference type="EC" id="2.7.1.49" evidence="2"/>
<dbReference type="InterPro" id="IPR013749">
    <property type="entry name" value="PM/HMP-P_kinase-1"/>
</dbReference>
<accession>A0A2T3HT03</accession>
<dbReference type="FunFam" id="3.40.1190.20:FF:000003">
    <property type="entry name" value="Phosphomethylpyrimidine kinase ThiD"/>
    <property type="match status" value="1"/>
</dbReference>
<dbReference type="CDD" id="cd01169">
    <property type="entry name" value="HMPP_kinase"/>
    <property type="match status" value="1"/>
</dbReference>
<dbReference type="PANTHER" id="PTHR20858:SF17">
    <property type="entry name" value="HYDROXYMETHYLPYRIMIDINE_PHOSPHOMETHYLPYRIMIDINE KINASE THI20-RELATED"/>
    <property type="match status" value="1"/>
</dbReference>
<evidence type="ECO:0000313" key="8">
    <source>
        <dbReference type="EMBL" id="PST97838.1"/>
    </source>
</evidence>
<sequence length="289" mass="30429">MLARKELCMSHTSSSQRTTTTPIVLTIAGSDSGGGAGIQADIKAISATGSYACSVITAITAQNTQGVNGILPIPLKMVEQQLDAIFSDLNVQAVKIGMLADSDIIQLVAAKIRHYQPPFLVIDPVMVATSGDVLLQQQAITTLKTELLPLADIITPNLPEAAALTGLDIPQSMADMQAMISALRNINPHAVLLKGGHLEQSRDSTDLLILATDVIELTTPRINTHNTHGTGCTLSAAIASYLAQGNDLTTATSLAKRYITAAITAADELKIGHGHGPVNHFFAGHHHVR</sequence>
<dbReference type="Gene3D" id="3.40.1190.20">
    <property type="match status" value="1"/>
</dbReference>
<dbReference type="GO" id="GO:0009228">
    <property type="term" value="P:thiamine biosynthetic process"/>
    <property type="evidence" value="ECO:0007669"/>
    <property type="project" value="InterPro"/>
</dbReference>
<dbReference type="Proteomes" id="UP000241858">
    <property type="component" value="Unassembled WGS sequence"/>
</dbReference>
<evidence type="ECO:0000313" key="9">
    <source>
        <dbReference type="Proteomes" id="UP000241858"/>
    </source>
</evidence>
<reference evidence="8 9" key="1">
    <citation type="submission" date="2018-03" db="EMBL/GenBank/DDBJ databases">
        <title>Whole genome sequencing of Histamine producing bacteria.</title>
        <authorList>
            <person name="Butler K."/>
        </authorList>
    </citation>
    <scope>NUCLEOTIDE SEQUENCE [LARGE SCALE GENOMIC DNA]</scope>
    <source>
        <strain evidence="8 9">DSM 23343</strain>
    </source>
</reference>
<dbReference type="GO" id="GO:0008972">
    <property type="term" value="F:phosphomethylpyrimidine kinase activity"/>
    <property type="evidence" value="ECO:0007669"/>
    <property type="project" value="InterPro"/>
</dbReference>
<evidence type="ECO:0000259" key="7">
    <source>
        <dbReference type="Pfam" id="PF08543"/>
    </source>
</evidence>
<comment type="pathway">
    <text evidence="1">Cofactor biosynthesis; thiamine diphosphate biosynthesis.</text>
</comment>
<organism evidence="8 9">
    <name type="scientific">Photobacterium aquimaris</name>
    <dbReference type="NCBI Taxonomy" id="512643"/>
    <lineage>
        <taxon>Bacteria</taxon>
        <taxon>Pseudomonadati</taxon>
        <taxon>Pseudomonadota</taxon>
        <taxon>Gammaproteobacteria</taxon>
        <taxon>Vibrionales</taxon>
        <taxon>Vibrionaceae</taxon>
        <taxon>Photobacterium</taxon>
    </lineage>
</organism>
<feature type="domain" description="Pyridoxamine kinase/Phosphomethylpyrimidine kinase" evidence="7">
    <location>
        <begin position="31"/>
        <end position="279"/>
    </location>
</feature>
<evidence type="ECO:0000256" key="3">
    <source>
        <dbReference type="ARBA" id="ARBA00022679"/>
    </source>
</evidence>
<proteinExistence type="predicted"/>
<keyword evidence="6" id="KW-0067">ATP-binding</keyword>
<dbReference type="OrthoDB" id="9810880at2"/>
<dbReference type="InterPro" id="IPR004399">
    <property type="entry name" value="HMP/HMP-P_kinase_dom"/>
</dbReference>
<dbReference type="NCBIfam" id="TIGR00097">
    <property type="entry name" value="HMP-P_kinase"/>
    <property type="match status" value="1"/>
</dbReference>
<keyword evidence="3" id="KW-0808">Transferase</keyword>
<dbReference type="GO" id="GO:0009229">
    <property type="term" value="P:thiamine diphosphate biosynthetic process"/>
    <property type="evidence" value="ECO:0007669"/>
    <property type="project" value="UniProtKB-UniPathway"/>
</dbReference>